<comment type="caution">
    <text evidence="2">The sequence shown here is derived from an EMBL/GenBank/DDBJ whole genome shotgun (WGS) entry which is preliminary data.</text>
</comment>
<dbReference type="EMBL" id="QXFT01000127">
    <property type="protein sequence ID" value="KAE9353997.1"/>
    <property type="molecule type" value="Genomic_DNA"/>
</dbReference>
<name>A0A6A4G6D4_9STRA</name>
<evidence type="ECO:0000259" key="1">
    <source>
        <dbReference type="Pfam" id="PF07727"/>
    </source>
</evidence>
<dbReference type="Proteomes" id="UP000434957">
    <property type="component" value="Unassembled WGS sequence"/>
</dbReference>
<feature type="domain" description="Reverse transcriptase Ty1/copia-type" evidence="1">
    <location>
        <begin position="17"/>
        <end position="149"/>
    </location>
</feature>
<evidence type="ECO:0000313" key="3">
    <source>
        <dbReference type="Proteomes" id="UP000434957"/>
    </source>
</evidence>
<protein>
    <recommendedName>
        <fullName evidence="1">Reverse transcriptase Ty1/copia-type domain-containing protein</fullName>
    </recommendedName>
</protein>
<keyword evidence="3" id="KW-1185">Reference proteome</keyword>
<gene>
    <name evidence="2" type="ORF">PR003_g3590</name>
</gene>
<dbReference type="InterPro" id="IPR013103">
    <property type="entry name" value="RVT_2"/>
</dbReference>
<organism evidence="2 3">
    <name type="scientific">Phytophthora rubi</name>
    <dbReference type="NCBI Taxonomy" id="129364"/>
    <lineage>
        <taxon>Eukaryota</taxon>
        <taxon>Sar</taxon>
        <taxon>Stramenopiles</taxon>
        <taxon>Oomycota</taxon>
        <taxon>Peronosporomycetes</taxon>
        <taxon>Peronosporales</taxon>
        <taxon>Peronosporaceae</taxon>
        <taxon>Phytophthora</taxon>
    </lineage>
</organism>
<reference evidence="2 3" key="1">
    <citation type="submission" date="2018-08" db="EMBL/GenBank/DDBJ databases">
        <title>Genomic investigation of the strawberry pathogen Phytophthora fragariae indicates pathogenicity is determined by transcriptional variation in three key races.</title>
        <authorList>
            <person name="Adams T.M."/>
            <person name="Armitage A.D."/>
            <person name="Sobczyk M.K."/>
            <person name="Bates H.J."/>
            <person name="Dunwell J.M."/>
            <person name="Nellist C.F."/>
            <person name="Harrison R.J."/>
        </authorList>
    </citation>
    <scope>NUCLEOTIDE SEQUENCE [LARGE SCALE GENOMIC DNA]</scope>
    <source>
        <strain evidence="2 3">SCRP333</strain>
    </source>
</reference>
<dbReference type="Pfam" id="PF07727">
    <property type="entry name" value="RVT_2"/>
    <property type="match status" value="1"/>
</dbReference>
<sequence length="170" mass="19292">MEIPDSVLALFGVKRTSKFMLRLAKSAYGPKQAGRLWSQLLHNHLLAAGFTQAISDMCLYFKHDGSDMVVVGVYVDDLLATSTREELVDKFFEDMAALSIKNLGYLSRFLGMRVHYDDHHVYELDQEVAIDELLHKFGMQNVHGERAPIGEECNDNPELQEELTTRCGQK</sequence>
<dbReference type="AlphaFoldDB" id="A0A6A4G6D4"/>
<evidence type="ECO:0000313" key="2">
    <source>
        <dbReference type="EMBL" id="KAE9353997.1"/>
    </source>
</evidence>
<accession>A0A6A4G6D4</accession>
<proteinExistence type="predicted"/>